<organism evidence="1 2">
    <name type="scientific">Tenggerimyces flavus</name>
    <dbReference type="NCBI Taxonomy" id="1708749"/>
    <lineage>
        <taxon>Bacteria</taxon>
        <taxon>Bacillati</taxon>
        <taxon>Actinomycetota</taxon>
        <taxon>Actinomycetes</taxon>
        <taxon>Propionibacteriales</taxon>
        <taxon>Nocardioidaceae</taxon>
        <taxon>Tenggerimyces</taxon>
    </lineage>
</organism>
<dbReference type="Proteomes" id="UP001595699">
    <property type="component" value="Unassembled WGS sequence"/>
</dbReference>
<proteinExistence type="predicted"/>
<dbReference type="InterPro" id="IPR002763">
    <property type="entry name" value="DUF72"/>
</dbReference>
<comment type="caution">
    <text evidence="1">The sequence shown here is derived from an EMBL/GenBank/DDBJ whole genome shotgun (WGS) entry which is preliminary data.</text>
</comment>
<accession>A0ABV7Y212</accession>
<keyword evidence="2" id="KW-1185">Reference proteome</keyword>
<dbReference type="PANTHER" id="PTHR30348:SF4">
    <property type="entry name" value="DUF72 DOMAIN-CONTAINING PROTEIN"/>
    <property type="match status" value="1"/>
</dbReference>
<dbReference type="EMBL" id="JBHRZH010000001">
    <property type="protein sequence ID" value="MFC3759286.1"/>
    <property type="molecule type" value="Genomic_DNA"/>
</dbReference>
<dbReference type="PANTHER" id="PTHR30348">
    <property type="entry name" value="UNCHARACTERIZED PROTEIN YECE"/>
    <property type="match status" value="1"/>
</dbReference>
<evidence type="ECO:0000313" key="1">
    <source>
        <dbReference type="EMBL" id="MFC3759286.1"/>
    </source>
</evidence>
<name>A0ABV7Y212_9ACTN</name>
<gene>
    <name evidence="1" type="ORF">ACFOUW_00410</name>
</gene>
<dbReference type="RefSeq" id="WP_205122309.1">
    <property type="nucleotide sequence ID" value="NZ_JAFBCM010000001.1"/>
</dbReference>
<dbReference type="Pfam" id="PF01904">
    <property type="entry name" value="DUF72"/>
    <property type="match status" value="1"/>
</dbReference>
<dbReference type="Gene3D" id="3.20.20.410">
    <property type="entry name" value="Protein of unknown function UPF0759"/>
    <property type="match status" value="1"/>
</dbReference>
<evidence type="ECO:0000313" key="2">
    <source>
        <dbReference type="Proteomes" id="UP001595699"/>
    </source>
</evidence>
<sequence length="290" mass="33072">MTIRVGISGWNYPPWRKVFYPEGLPQKRELEYASSKLSSIEINGSFYALQLPSSFERWYNETPDDFVFSLKGPRFITQMKKLADVDGPLANFFASGVLALKEKLGPILWQLPPTLGYDKDRLSAFFELLPRTTDAAVELAKQHEERMNDRAYLSTDEHRPIRHALEVRHSSYENEEFVDLLREHDIALVCADTAGKWPMVDDVTANDFVYVRLHGADQLYVSGYDNQALDRWAAKVTRWASGQTPTDGKTLSKDKAKRQPRDVFVYFDNDAKVRAPFDAMGLADRVGVGK</sequence>
<dbReference type="SUPFAM" id="SSF117396">
    <property type="entry name" value="TM1631-like"/>
    <property type="match status" value="1"/>
</dbReference>
<dbReference type="InterPro" id="IPR036520">
    <property type="entry name" value="UPF0759_sf"/>
</dbReference>
<protein>
    <submittedName>
        <fullName evidence="1">DUF72 domain-containing protein</fullName>
    </submittedName>
</protein>
<reference evidence="2" key="1">
    <citation type="journal article" date="2019" name="Int. J. Syst. Evol. Microbiol.">
        <title>The Global Catalogue of Microorganisms (GCM) 10K type strain sequencing project: providing services to taxonomists for standard genome sequencing and annotation.</title>
        <authorList>
            <consortium name="The Broad Institute Genomics Platform"/>
            <consortium name="The Broad Institute Genome Sequencing Center for Infectious Disease"/>
            <person name="Wu L."/>
            <person name="Ma J."/>
        </authorList>
    </citation>
    <scope>NUCLEOTIDE SEQUENCE [LARGE SCALE GENOMIC DNA]</scope>
    <source>
        <strain evidence="2">CGMCC 4.7241</strain>
    </source>
</reference>